<keyword evidence="6 7" id="KW-0472">Membrane</keyword>
<feature type="transmembrane region" description="Helical" evidence="7">
    <location>
        <begin position="309"/>
        <end position="340"/>
    </location>
</feature>
<comment type="similarity">
    <text evidence="7">Belongs to the TRAP transporter large permease family.</text>
</comment>
<dbReference type="NCBIfam" id="TIGR00786">
    <property type="entry name" value="dctM"/>
    <property type="match status" value="1"/>
</dbReference>
<dbReference type="InterPro" id="IPR010656">
    <property type="entry name" value="DctM"/>
</dbReference>
<dbReference type="PIRSF" id="PIRSF006066">
    <property type="entry name" value="HI0050"/>
    <property type="match status" value="1"/>
</dbReference>
<organism evidence="9 10">
    <name type="scientific">Caballeronia ptereochthonis</name>
    <dbReference type="NCBI Taxonomy" id="1777144"/>
    <lineage>
        <taxon>Bacteria</taxon>
        <taxon>Pseudomonadati</taxon>
        <taxon>Pseudomonadota</taxon>
        <taxon>Betaproteobacteria</taxon>
        <taxon>Burkholderiales</taxon>
        <taxon>Burkholderiaceae</taxon>
        <taxon>Caballeronia</taxon>
    </lineage>
</organism>
<evidence type="ECO:0000256" key="1">
    <source>
        <dbReference type="ARBA" id="ARBA00004429"/>
    </source>
</evidence>
<evidence type="ECO:0000256" key="4">
    <source>
        <dbReference type="ARBA" id="ARBA00022692"/>
    </source>
</evidence>
<sequence length="421" mass="44052">MILTVGLLALFVLVGAPIIASLGVVGTIDGLLNGLPLTNIAQAMYHGVDSFTLLAVPLFILAGEILFHSGSAGRLVNFMNLLVGRVPGGLGVSAVASTMVFSGLSGSVNADAAAISSAMLPSMEKAGYRKEWSSAIIAAAAGTGILIPPSITIIVLATVANMSVTKLFLAATLPAILVGVTKMFIIMYRARSEPPVAPVHFSVRELGRAFVLAIPALGAPIIILGGIFMGFFTATESAAAAVAYVTIITLLQRSIPHRAWMGILIKAGRTSAIVLSLVGVAQILGYMLAYNSVGEQVADFASQLTGNKFIFTVFIVVVFWLLGALLDGIPALILLIPLFLPIAQDAGFSDIHFAILAIAIVGISLVTPPIGTACFIVTGVANIKMVNLVRPMLPFMVIMFVTILLLAFVPAFSEWLPHLLY</sequence>
<proteinExistence type="inferred from homology"/>
<protein>
    <recommendedName>
        <fullName evidence="7">TRAP transporter large permease protein</fullName>
    </recommendedName>
</protein>
<evidence type="ECO:0000256" key="6">
    <source>
        <dbReference type="ARBA" id="ARBA00023136"/>
    </source>
</evidence>
<feature type="transmembrane region" description="Helical" evidence="7">
    <location>
        <begin position="135"/>
        <end position="161"/>
    </location>
</feature>
<dbReference type="PANTHER" id="PTHR33362">
    <property type="entry name" value="SIALIC ACID TRAP TRANSPORTER PERMEASE PROTEIN SIAT-RELATED"/>
    <property type="match status" value="1"/>
</dbReference>
<comment type="subunit">
    <text evidence="7">The complex comprises the extracytoplasmic solute receptor protein and the two transmembrane proteins.</text>
</comment>
<keyword evidence="7" id="KW-0813">Transport</keyword>
<reference evidence="9" key="1">
    <citation type="submission" date="2016-01" db="EMBL/GenBank/DDBJ databases">
        <authorList>
            <person name="Peeters C."/>
        </authorList>
    </citation>
    <scope>NUCLEOTIDE SEQUENCE [LARGE SCALE GENOMIC DNA]</scope>
    <source>
        <strain evidence="9">LMG 29326</strain>
    </source>
</reference>
<name>A0A158AZ08_9BURK</name>
<feature type="transmembrane region" description="Helical" evidence="7">
    <location>
        <begin position="50"/>
        <end position="67"/>
    </location>
</feature>
<evidence type="ECO:0000256" key="2">
    <source>
        <dbReference type="ARBA" id="ARBA00022475"/>
    </source>
</evidence>
<dbReference type="STRING" id="1777144.AWB83_02581"/>
<keyword evidence="2" id="KW-1003">Cell membrane</keyword>
<keyword evidence="10" id="KW-1185">Reference proteome</keyword>
<feature type="transmembrane region" description="Helical" evidence="7">
    <location>
        <begin position="392"/>
        <end position="412"/>
    </location>
</feature>
<evidence type="ECO:0000256" key="7">
    <source>
        <dbReference type="RuleBase" id="RU369079"/>
    </source>
</evidence>
<dbReference type="GO" id="GO:0005886">
    <property type="term" value="C:plasma membrane"/>
    <property type="evidence" value="ECO:0007669"/>
    <property type="project" value="UniProtKB-SubCell"/>
</dbReference>
<evidence type="ECO:0000256" key="3">
    <source>
        <dbReference type="ARBA" id="ARBA00022519"/>
    </source>
</evidence>
<evidence type="ECO:0000259" key="8">
    <source>
        <dbReference type="Pfam" id="PF06808"/>
    </source>
</evidence>
<feature type="transmembrane region" description="Helical" evidence="7">
    <location>
        <begin position="238"/>
        <end position="255"/>
    </location>
</feature>
<dbReference type="OrthoDB" id="9777699at2"/>
<keyword evidence="3 7" id="KW-0997">Cell inner membrane</keyword>
<evidence type="ECO:0000313" key="10">
    <source>
        <dbReference type="Proteomes" id="UP000054978"/>
    </source>
</evidence>
<feature type="domain" description="TRAP C4-dicarboxylate transport system permease DctM subunit" evidence="8">
    <location>
        <begin position="6"/>
        <end position="412"/>
    </location>
</feature>
<feature type="transmembrane region" description="Helical" evidence="7">
    <location>
        <begin position="209"/>
        <end position="232"/>
    </location>
</feature>
<comment type="caution">
    <text evidence="9">The sequence shown here is derived from an EMBL/GenBank/DDBJ whole genome shotgun (WGS) entry which is preliminary data.</text>
</comment>
<feature type="transmembrane region" description="Helical" evidence="7">
    <location>
        <begin position="167"/>
        <end position="188"/>
    </location>
</feature>
<keyword evidence="4 7" id="KW-0812">Transmembrane</keyword>
<evidence type="ECO:0000313" key="9">
    <source>
        <dbReference type="EMBL" id="SAK63025.1"/>
    </source>
</evidence>
<dbReference type="Proteomes" id="UP000054978">
    <property type="component" value="Unassembled WGS sequence"/>
</dbReference>
<keyword evidence="5 7" id="KW-1133">Transmembrane helix</keyword>
<feature type="transmembrane region" description="Helical" evidence="7">
    <location>
        <begin position="352"/>
        <end position="380"/>
    </location>
</feature>
<dbReference type="Pfam" id="PF06808">
    <property type="entry name" value="DctM"/>
    <property type="match status" value="1"/>
</dbReference>
<dbReference type="EMBL" id="FCOB02000010">
    <property type="protein sequence ID" value="SAK63025.1"/>
    <property type="molecule type" value="Genomic_DNA"/>
</dbReference>
<gene>
    <name evidence="9" type="ORF">AWB83_02581</name>
</gene>
<comment type="subcellular location">
    <subcellularLocation>
        <location evidence="1 7">Cell inner membrane</location>
        <topology evidence="1 7">Multi-pass membrane protein</topology>
    </subcellularLocation>
</comment>
<dbReference type="AlphaFoldDB" id="A0A158AZ08"/>
<dbReference type="RefSeq" id="WP_087045858.1">
    <property type="nucleotide sequence ID" value="NZ_FCOB02000010.1"/>
</dbReference>
<comment type="caution">
    <text evidence="7">Lacks conserved residue(s) required for the propagation of feature annotation.</text>
</comment>
<comment type="function">
    <text evidence="7">Part of the tripartite ATP-independent periplasmic (TRAP) transport system.</text>
</comment>
<dbReference type="GO" id="GO:0022857">
    <property type="term" value="F:transmembrane transporter activity"/>
    <property type="evidence" value="ECO:0007669"/>
    <property type="project" value="UniProtKB-UniRule"/>
</dbReference>
<dbReference type="PANTHER" id="PTHR33362:SF2">
    <property type="entry name" value="TRAP TRANSPORTER LARGE PERMEASE PROTEIN"/>
    <property type="match status" value="1"/>
</dbReference>
<evidence type="ECO:0000256" key="5">
    <source>
        <dbReference type="ARBA" id="ARBA00022989"/>
    </source>
</evidence>
<accession>A0A158AZ08</accession>
<dbReference type="InterPro" id="IPR004681">
    <property type="entry name" value="TRAP_DctM"/>
</dbReference>
<feature type="transmembrane region" description="Helical" evidence="7">
    <location>
        <begin position="267"/>
        <end position="289"/>
    </location>
</feature>